<proteinExistence type="predicted"/>
<accession>A0A382P9A7</accession>
<dbReference type="EMBL" id="UINC01105792">
    <property type="protein sequence ID" value="SVC70003.1"/>
    <property type="molecule type" value="Genomic_DNA"/>
</dbReference>
<name>A0A382P9A7_9ZZZZ</name>
<gene>
    <name evidence="1" type="ORF">METZ01_LOCUS322857</name>
</gene>
<sequence length="166" mass="18444">MKKLLLIFLPALCLLACIEGRAAVVELDLEKLTLRSSHIFCGEVIATESEWGDFLGLGRAMITKVRIKVSEVWKDSEEKRPEITRKAESPGAPGKITEVTIRYLGGRIGERWQRCAASPTFSRGEKVLVFAGEFNNALWTPGWFQGKSRLERKRPGQSRPDADGGG</sequence>
<evidence type="ECO:0000313" key="1">
    <source>
        <dbReference type="EMBL" id="SVC70003.1"/>
    </source>
</evidence>
<organism evidence="1">
    <name type="scientific">marine metagenome</name>
    <dbReference type="NCBI Taxonomy" id="408172"/>
    <lineage>
        <taxon>unclassified sequences</taxon>
        <taxon>metagenomes</taxon>
        <taxon>ecological metagenomes</taxon>
    </lineage>
</organism>
<reference evidence="1" key="1">
    <citation type="submission" date="2018-05" db="EMBL/GenBank/DDBJ databases">
        <authorList>
            <person name="Lanie J.A."/>
            <person name="Ng W.-L."/>
            <person name="Kazmierczak K.M."/>
            <person name="Andrzejewski T.M."/>
            <person name="Davidsen T.M."/>
            <person name="Wayne K.J."/>
            <person name="Tettelin H."/>
            <person name="Glass J.I."/>
            <person name="Rusch D."/>
            <person name="Podicherti R."/>
            <person name="Tsui H.-C.T."/>
            <person name="Winkler M.E."/>
        </authorList>
    </citation>
    <scope>NUCLEOTIDE SEQUENCE</scope>
</reference>
<feature type="non-terminal residue" evidence="1">
    <location>
        <position position="166"/>
    </location>
</feature>
<dbReference type="AlphaFoldDB" id="A0A382P9A7"/>
<protein>
    <submittedName>
        <fullName evidence="1">Uncharacterized protein</fullName>
    </submittedName>
</protein>